<keyword evidence="3 6" id="KW-0812">Transmembrane</keyword>
<evidence type="ECO:0000256" key="5">
    <source>
        <dbReference type="ARBA" id="ARBA00023136"/>
    </source>
</evidence>
<keyword evidence="2" id="KW-0813">Transport</keyword>
<keyword evidence="9" id="KW-1185">Reference proteome</keyword>
<keyword evidence="4 6" id="KW-1133">Transmembrane helix</keyword>
<reference evidence="8 9" key="1">
    <citation type="journal article" date="2021" name="Int. J. Syst. Evol. Microbiol.">
        <title>Reticulibacter mediterranei gen. nov., sp. nov., within the new family Reticulibacteraceae fam. nov., and Ktedonospora formicarum gen. nov., sp. nov., Ktedonobacter robiniae sp. nov., Dictyobacter formicarum sp. nov. and Dictyobacter arantiisoli sp. nov., belonging to the class Ktedonobacteria.</title>
        <authorList>
            <person name="Yabe S."/>
            <person name="Zheng Y."/>
            <person name="Wang C.M."/>
            <person name="Sakai Y."/>
            <person name="Abe K."/>
            <person name="Yokota A."/>
            <person name="Donadio S."/>
            <person name="Cavaletti L."/>
            <person name="Monciardini P."/>
        </authorList>
    </citation>
    <scope>NUCLEOTIDE SEQUENCE [LARGE SCALE GENOMIC DNA]</scope>
    <source>
        <strain evidence="8 9">SOSP1-9</strain>
    </source>
</reference>
<evidence type="ECO:0000256" key="6">
    <source>
        <dbReference type="SAM" id="Phobius"/>
    </source>
</evidence>
<gene>
    <name evidence="8" type="ORF">KSZ_22590</name>
</gene>
<evidence type="ECO:0000259" key="7">
    <source>
        <dbReference type="PROSITE" id="PS50850"/>
    </source>
</evidence>
<feature type="domain" description="Major facilitator superfamily (MFS) profile" evidence="7">
    <location>
        <begin position="56"/>
        <end position="159"/>
    </location>
</feature>
<dbReference type="PANTHER" id="PTHR42718">
    <property type="entry name" value="MAJOR FACILITATOR SUPERFAMILY MULTIDRUG TRANSPORTER MFSC"/>
    <property type="match status" value="1"/>
</dbReference>
<dbReference type="InterPro" id="IPR020846">
    <property type="entry name" value="MFS_dom"/>
</dbReference>
<dbReference type="InterPro" id="IPR011701">
    <property type="entry name" value="MFS"/>
</dbReference>
<protein>
    <recommendedName>
        <fullName evidence="7">Major facilitator superfamily (MFS) profile domain-containing protein</fullName>
    </recommendedName>
</protein>
<keyword evidence="5 6" id="KW-0472">Membrane</keyword>
<proteinExistence type="predicted"/>
<comment type="caution">
    <text evidence="8">The sequence shown here is derived from an EMBL/GenBank/DDBJ whole genome shotgun (WGS) entry which is preliminary data.</text>
</comment>
<sequence>MHDERKQVVYGRFETATQGEMQVARVESSTVESSTVSRPVTHPPEQIYPAVNKWAVLILAASSGFLTTLDSSIVNIGLPAISNTFHVGVSGEIEWIIIGYLVVIAAVLLTFGRLADLIGRKPIFLIGLVVFIAGSALCGMAPSLLMLILARIFQGVGGQ</sequence>
<feature type="transmembrane region" description="Helical" evidence="6">
    <location>
        <begin position="54"/>
        <end position="81"/>
    </location>
</feature>
<feature type="transmembrane region" description="Helical" evidence="6">
    <location>
        <begin position="93"/>
        <end position="111"/>
    </location>
</feature>
<dbReference type="EMBL" id="BNJJ01000005">
    <property type="protein sequence ID" value="GHO84253.1"/>
    <property type="molecule type" value="Genomic_DNA"/>
</dbReference>
<dbReference type="InterPro" id="IPR036259">
    <property type="entry name" value="MFS_trans_sf"/>
</dbReference>
<dbReference type="Proteomes" id="UP000635565">
    <property type="component" value="Unassembled WGS sequence"/>
</dbReference>
<dbReference type="PANTHER" id="PTHR42718:SF9">
    <property type="entry name" value="MAJOR FACILITATOR SUPERFAMILY MULTIDRUG TRANSPORTER MFSC"/>
    <property type="match status" value="1"/>
</dbReference>
<evidence type="ECO:0000256" key="4">
    <source>
        <dbReference type="ARBA" id="ARBA00022989"/>
    </source>
</evidence>
<comment type="subcellular location">
    <subcellularLocation>
        <location evidence="1">Cell membrane</location>
        <topology evidence="1">Multi-pass membrane protein</topology>
    </subcellularLocation>
</comment>
<organism evidence="8 9">
    <name type="scientific">Dictyobacter formicarum</name>
    <dbReference type="NCBI Taxonomy" id="2778368"/>
    <lineage>
        <taxon>Bacteria</taxon>
        <taxon>Bacillati</taxon>
        <taxon>Chloroflexota</taxon>
        <taxon>Ktedonobacteria</taxon>
        <taxon>Ktedonobacterales</taxon>
        <taxon>Dictyobacteraceae</taxon>
        <taxon>Dictyobacter</taxon>
    </lineage>
</organism>
<dbReference type="SUPFAM" id="SSF103473">
    <property type="entry name" value="MFS general substrate transporter"/>
    <property type="match status" value="1"/>
</dbReference>
<dbReference type="PROSITE" id="PS50850">
    <property type="entry name" value="MFS"/>
    <property type="match status" value="1"/>
</dbReference>
<dbReference type="Gene3D" id="1.20.1720.10">
    <property type="entry name" value="Multidrug resistance protein D"/>
    <property type="match status" value="1"/>
</dbReference>
<evidence type="ECO:0000313" key="8">
    <source>
        <dbReference type="EMBL" id="GHO84253.1"/>
    </source>
</evidence>
<evidence type="ECO:0000256" key="1">
    <source>
        <dbReference type="ARBA" id="ARBA00004651"/>
    </source>
</evidence>
<accession>A0ABQ3VEL0</accession>
<evidence type="ECO:0000256" key="2">
    <source>
        <dbReference type="ARBA" id="ARBA00022448"/>
    </source>
</evidence>
<evidence type="ECO:0000313" key="9">
    <source>
        <dbReference type="Proteomes" id="UP000635565"/>
    </source>
</evidence>
<name>A0ABQ3VEL0_9CHLR</name>
<dbReference type="Pfam" id="PF07690">
    <property type="entry name" value="MFS_1"/>
    <property type="match status" value="1"/>
</dbReference>
<evidence type="ECO:0000256" key="3">
    <source>
        <dbReference type="ARBA" id="ARBA00022692"/>
    </source>
</evidence>
<feature type="transmembrane region" description="Helical" evidence="6">
    <location>
        <begin position="123"/>
        <end position="153"/>
    </location>
</feature>